<dbReference type="PANTHER" id="PTHR14042">
    <property type="entry name" value="DOPEY-RELATED"/>
    <property type="match status" value="1"/>
</dbReference>
<reference evidence="11" key="1">
    <citation type="journal article" date="2014" name="Genome Biol. Evol.">
        <title>Gene Loss Rather Than Gene Gain Is Associated with a Host Jump from Monocots to Dicots in the Smut Fungus Melanopsichium pennsylvanicum.</title>
        <authorList>
            <person name="Sharma R."/>
            <person name="Mishra B."/>
            <person name="Runge F."/>
            <person name="Thines M."/>
        </authorList>
    </citation>
    <scope>NUCLEOTIDE SEQUENCE</scope>
    <source>
        <strain evidence="11">4</strain>
    </source>
</reference>
<comment type="subcellular location">
    <subcellularLocation>
        <location evidence="1">Golgi apparatus membrane</location>
        <topology evidence="1">Peripheral membrane protein</topology>
    </subcellularLocation>
</comment>
<feature type="region of interest" description="Disordered" evidence="7">
    <location>
        <begin position="1879"/>
        <end position="1906"/>
    </location>
</feature>
<evidence type="ECO:0000256" key="5">
    <source>
        <dbReference type="ARBA" id="ARBA00023136"/>
    </source>
</evidence>
<dbReference type="GO" id="GO:0005829">
    <property type="term" value="C:cytosol"/>
    <property type="evidence" value="ECO:0007669"/>
    <property type="project" value="GOC"/>
</dbReference>
<keyword evidence="2" id="KW-0813">Transport</keyword>
<evidence type="ECO:0000256" key="1">
    <source>
        <dbReference type="ARBA" id="ARBA00004395"/>
    </source>
</evidence>
<feature type="region of interest" description="Disordered" evidence="7">
    <location>
        <begin position="1102"/>
        <end position="1145"/>
    </location>
</feature>
<dbReference type="Pfam" id="PF24597">
    <property type="entry name" value="TPR_DOP1_M"/>
    <property type="match status" value="1"/>
</dbReference>
<dbReference type="InterPro" id="IPR056458">
    <property type="entry name" value="TPR_DOP1_M"/>
</dbReference>
<feature type="compositionally biased region" description="Polar residues" evidence="7">
    <location>
        <begin position="74"/>
        <end position="88"/>
    </location>
</feature>
<dbReference type="SUPFAM" id="SSF48371">
    <property type="entry name" value="ARM repeat"/>
    <property type="match status" value="1"/>
</dbReference>
<dbReference type="EMBL" id="HG529630">
    <property type="protein sequence ID" value="CDI54830.1"/>
    <property type="molecule type" value="Genomic_DNA"/>
</dbReference>
<evidence type="ECO:0000256" key="7">
    <source>
        <dbReference type="SAM" id="MobiDB-lite"/>
    </source>
</evidence>
<protein>
    <submittedName>
        <fullName evidence="11">Related to DOP1-strong similarity to developmental regulatory gene, dopey (DopA)</fullName>
    </submittedName>
</protein>
<dbReference type="InterPro" id="IPR007249">
    <property type="entry name" value="DOP1_N"/>
</dbReference>
<dbReference type="GO" id="GO:0015031">
    <property type="term" value="P:protein transport"/>
    <property type="evidence" value="ECO:0007669"/>
    <property type="project" value="UniProtKB-KW"/>
</dbReference>
<dbReference type="InterPro" id="IPR056457">
    <property type="entry name" value="DOP1_C"/>
</dbReference>
<keyword evidence="3" id="KW-0653">Protein transport</keyword>
<dbReference type="Pfam" id="PF24598">
    <property type="entry name" value="DOP1_C"/>
    <property type="match status" value="1"/>
</dbReference>
<accession>A0A077QX55</accession>
<evidence type="ECO:0000256" key="3">
    <source>
        <dbReference type="ARBA" id="ARBA00022927"/>
    </source>
</evidence>
<feature type="domain" description="DOP1-like C-terminal" evidence="10">
    <location>
        <begin position="1461"/>
        <end position="1940"/>
    </location>
</feature>
<evidence type="ECO:0000259" key="10">
    <source>
        <dbReference type="Pfam" id="PF24598"/>
    </source>
</evidence>
<dbReference type="GO" id="GO:0005802">
    <property type="term" value="C:trans-Golgi network"/>
    <property type="evidence" value="ECO:0007669"/>
    <property type="project" value="TreeGrafter"/>
</dbReference>
<feature type="region of interest" description="Disordered" evidence="7">
    <location>
        <begin position="71"/>
        <end position="91"/>
    </location>
</feature>
<dbReference type="GO" id="GO:0005768">
    <property type="term" value="C:endosome"/>
    <property type="evidence" value="ECO:0007669"/>
    <property type="project" value="TreeGrafter"/>
</dbReference>
<feature type="domain" description="DOP1 N-terminal" evidence="8">
    <location>
        <begin position="127"/>
        <end position="417"/>
    </location>
</feature>
<comment type="similarity">
    <text evidence="6">Belongs to the DOP1 family.</text>
</comment>
<dbReference type="InterPro" id="IPR016024">
    <property type="entry name" value="ARM-type_fold"/>
</dbReference>
<evidence type="ECO:0000256" key="4">
    <source>
        <dbReference type="ARBA" id="ARBA00023034"/>
    </source>
</evidence>
<feature type="compositionally biased region" description="Low complexity" evidence="7">
    <location>
        <begin position="1102"/>
        <end position="1131"/>
    </location>
</feature>
<evidence type="ECO:0000313" key="11">
    <source>
        <dbReference type="EMBL" id="CDI54830.1"/>
    </source>
</evidence>
<name>A0A077QX55_9BASI</name>
<feature type="region of interest" description="Disordered" evidence="7">
    <location>
        <begin position="1"/>
        <end position="41"/>
    </location>
</feature>
<evidence type="ECO:0000259" key="9">
    <source>
        <dbReference type="Pfam" id="PF24597"/>
    </source>
</evidence>
<dbReference type="PANTHER" id="PTHR14042:SF24">
    <property type="entry name" value="PROTEIN DOPEY-1 HOMOLOG"/>
    <property type="match status" value="1"/>
</dbReference>
<dbReference type="GO" id="GO:0006895">
    <property type="term" value="P:Golgi to endosome transport"/>
    <property type="evidence" value="ECO:0007669"/>
    <property type="project" value="InterPro"/>
</dbReference>
<organism evidence="11">
    <name type="scientific">Melanopsichium pennsylvanicum 4</name>
    <dbReference type="NCBI Taxonomy" id="1398559"/>
    <lineage>
        <taxon>Eukaryota</taxon>
        <taxon>Fungi</taxon>
        <taxon>Dikarya</taxon>
        <taxon>Basidiomycota</taxon>
        <taxon>Ustilaginomycotina</taxon>
        <taxon>Ustilaginomycetes</taxon>
        <taxon>Ustilaginales</taxon>
        <taxon>Ustilaginaceae</taxon>
        <taxon>Melanopsichium</taxon>
    </lineage>
</organism>
<evidence type="ECO:0000256" key="6">
    <source>
        <dbReference type="ARBA" id="ARBA00046326"/>
    </source>
</evidence>
<proteinExistence type="inferred from homology"/>
<keyword evidence="4" id="KW-0333">Golgi apparatus</keyword>
<evidence type="ECO:0000256" key="2">
    <source>
        <dbReference type="ARBA" id="ARBA00022448"/>
    </source>
</evidence>
<evidence type="ECO:0000259" key="8">
    <source>
        <dbReference type="Pfam" id="PF04118"/>
    </source>
</evidence>
<sequence>MSSPIERAASNDSASIRAPPRASGSSTSLSSLPSRLAQPPTLKPSFADVQLDLSSASSEFHSSAARRAATSKSVLPTVQPSGTISTVSPKARPRVSAIESSQIWKTSAAKRAEKSWALQTERALYSDAKFKKYLALIERTLASFDNVSEWADFISFLARLHKAIQAYSTYNVIPRKLIVAKRLAQCLNPALPSGVHQRALDVYHHILSVIGPEGLRRDLQVWTSGLLPFFQYASTSVKPTLLAIYESFYLPLQHDLRPLTKALQMALLPGLEEETSDYYERTLRLLDSISNAVTQPYFLQNLWLTLITTPAVRLAALNYLTRRMPPVQHQEDPNTLVGKDLGLMVRGLAYALDDDLLLVRRTALEILVTHLQIDKPLFRIFVKRPDQVLLVRSALNVVLRKDLSLNRRLYTWLLGGDETPERQIAYLCGNGLDLVHSALKQGFDDDSLDATDRQKPYRIFVSLLDKWEIGQSLTRVLALDAFLAISLQVARGQEEELMTTAKMLFEVVDPFLLHGRFLEAIREQFQPAASALQPSHAESAMPSKTSDAHSPLALLCFVLKAFHVHDEETKQIHVPLLFAAVCQLLQQQLQHSQTHDDTTALRTLDALELLKLLVTVMPSRVFVRIAATPAGAASQQHPTTTTIDFLDRARSFYASSETDSQQAARNFLSFQDSASATALVQLLGQLCLQSGQHAAQTPAGTETFVRALDVFADVMRVVDGAEAPQEIALVSTASQGQVMRTHKLHWDAAAWTASLLPHLDRITTFAEVERIVEVLISCHICRALQHPIQLDPPPTLDRIVASLLRYLAPSMSPYHVRAVELLWATHKVTQRSRLETAVTRQLQQGTDADRTAALIAFGTFWRLSEDVSTDELRTPLLFILDKLQSLDAEERQLAEVWLRSNLRSYIKVVDPILHLLLRNRPVQEPSAIDIDTIKIVLTQINQPFNEQLVLYSLRVLSALARFGGSSFAKALAATPLSASLSSTTKQLIRDEILAAPSTYSDVVLDTCGIWIGAYPSESLKRTYDSSFAAVRAAAVDVVLCFVQRSSPPPKRMDQLESLLIENLLIAIHHGTIPVQNKMLHTLHTILAAKTSLSGRPDLLQRRLSSTSQSPSLHQRGESTNCSESEPTSSNPTPKPAPTSSNVEQQRQPHRLLLLLLQRGLATPSNRLIIQHWSDFVLMTAPFYRASVHNLLLPLNQTICDLIARAILEIKSSYASGANRPTFGAELVVQSHDARCELLESDLLLLIHLAERSLMLATGGNSNENPTAIQAGPMQMAAHPASPIVFTEKSTHEHAAPGLLGYVSNVFSSDAAPEADKSNTSTDARNCHLLLTVRTLHRVWTLCAMQLSPTDAKSLSLEAMTSKAKQRCRRTFERIYRGHSAETVESLLHCWQAARKEELATQAAIEILDIVTPSAQILVAFLCDVLGARVARSDADKAKRAVASTATTVSDATLFLFFDAVLARMDPQEATQVWPVVILFVKDFVANGLARKVHVYPMLRVFTALGEKICLTSAIEDRRIKRDLHDNFAKLFDSCILISGRSFDQSTWIRRSGRGHLEDLDKEAAEFASELLSHDGEKRCDTSTGAIGVLDSINDFIATRGLAVLRKIQMDTDRIQGMVSNVVYYIIVPASRTRSRTLELDNSVLAVLSELVRLPGTVKAWKSIVADLFGDARFFSMPTAKADKWRSVVLALMTQDKERLIDLLAKVSASAAAANIFANRELEMLSRALNLRRLSFTIFSGDTNAFLTQLPLIQEKLVDLLRSPVSEVLHAEVYLCLRVLLVRFSARNLASFWPVLMTELMRLYDEVANEPESVVGSADGKALVLSTLKLLDLLVLVQPEDFQINEWLFVTDTIDAVYPADDFQAETLLDGLSATFQKDTTKQHTPASPALGHAEAGSQERAGRGTRRRLQIGRIRSVASVAELVPFLNSVSQNAFEGNYSDQPVDWEDVDRCLLGDMFDTDSAHGSSGESGEEAGTTA</sequence>
<dbReference type="Pfam" id="PF04118">
    <property type="entry name" value="Dopey_N"/>
    <property type="match status" value="1"/>
</dbReference>
<feature type="region of interest" description="Disordered" evidence="7">
    <location>
        <begin position="1959"/>
        <end position="1978"/>
    </location>
</feature>
<keyword evidence="5" id="KW-0472">Membrane</keyword>
<feature type="domain" description="DOP1-like middle TPR" evidence="9">
    <location>
        <begin position="429"/>
        <end position="653"/>
    </location>
</feature>
<feature type="compositionally biased region" description="Low complexity" evidence="7">
    <location>
        <begin position="19"/>
        <end position="37"/>
    </location>
</feature>
<dbReference type="GO" id="GO:0000139">
    <property type="term" value="C:Golgi membrane"/>
    <property type="evidence" value="ECO:0007669"/>
    <property type="project" value="UniProtKB-SubCell"/>
</dbReference>
<dbReference type="InterPro" id="IPR040314">
    <property type="entry name" value="DOP1"/>
</dbReference>